<evidence type="ECO:0000313" key="1">
    <source>
        <dbReference type="EMBL" id="GGD26713.1"/>
    </source>
</evidence>
<reference evidence="2" key="1">
    <citation type="journal article" date="2019" name="Int. J. Syst. Evol. Microbiol.">
        <title>The Global Catalogue of Microorganisms (GCM) 10K type strain sequencing project: providing services to taxonomists for standard genome sequencing and annotation.</title>
        <authorList>
            <consortium name="The Broad Institute Genomics Platform"/>
            <consortium name="The Broad Institute Genome Sequencing Center for Infectious Disease"/>
            <person name="Wu L."/>
            <person name="Ma J."/>
        </authorList>
    </citation>
    <scope>NUCLEOTIDE SEQUENCE [LARGE SCALE GENOMIC DNA]</scope>
    <source>
        <strain evidence="2">CCM 7403</strain>
    </source>
</reference>
<protein>
    <recommendedName>
        <fullName evidence="3">Secreted protein</fullName>
    </recommendedName>
</protein>
<dbReference type="EMBL" id="BMCK01000004">
    <property type="protein sequence ID" value="GGD26713.1"/>
    <property type="molecule type" value="Genomic_DNA"/>
</dbReference>
<sequence>MAVSSCSWVVSFIVSLPEKGPAQRAISRSAPMARSAVGRPACGWVRGARFKTAVCQSPRSFSTLDPPSDLWNP</sequence>
<dbReference type="Proteomes" id="UP000630594">
    <property type="component" value="Unassembled WGS sequence"/>
</dbReference>
<evidence type="ECO:0000313" key="2">
    <source>
        <dbReference type="Proteomes" id="UP000630594"/>
    </source>
</evidence>
<evidence type="ECO:0008006" key="3">
    <source>
        <dbReference type="Google" id="ProtNLM"/>
    </source>
</evidence>
<name>A0ABQ1QIA9_9ACTN</name>
<organism evidence="1 2">
    <name type="scientific">Nocardioides daphniae</name>
    <dbReference type="NCBI Taxonomy" id="402297"/>
    <lineage>
        <taxon>Bacteria</taxon>
        <taxon>Bacillati</taxon>
        <taxon>Actinomycetota</taxon>
        <taxon>Actinomycetes</taxon>
        <taxon>Propionibacteriales</taxon>
        <taxon>Nocardioidaceae</taxon>
        <taxon>Nocardioides</taxon>
    </lineage>
</organism>
<comment type="caution">
    <text evidence="1">The sequence shown here is derived from an EMBL/GenBank/DDBJ whole genome shotgun (WGS) entry which is preliminary data.</text>
</comment>
<accession>A0ABQ1QIA9</accession>
<proteinExistence type="predicted"/>
<keyword evidence="2" id="KW-1185">Reference proteome</keyword>
<gene>
    <name evidence="1" type="ORF">GCM10007231_27700</name>
</gene>